<dbReference type="WBParaSite" id="JU765_v2.g7429.t2">
    <property type="protein sequence ID" value="JU765_v2.g7429.t2"/>
    <property type="gene ID" value="JU765_v2.g7429"/>
</dbReference>
<reference evidence="2" key="1">
    <citation type="submission" date="2022-11" db="UniProtKB">
        <authorList>
            <consortium name="WormBaseParasite"/>
        </authorList>
    </citation>
    <scope>IDENTIFICATION</scope>
</reference>
<organism evidence="1 2">
    <name type="scientific">Panagrolaimus sp. JU765</name>
    <dbReference type="NCBI Taxonomy" id="591449"/>
    <lineage>
        <taxon>Eukaryota</taxon>
        <taxon>Metazoa</taxon>
        <taxon>Ecdysozoa</taxon>
        <taxon>Nematoda</taxon>
        <taxon>Chromadorea</taxon>
        <taxon>Rhabditida</taxon>
        <taxon>Tylenchina</taxon>
        <taxon>Panagrolaimomorpha</taxon>
        <taxon>Panagrolaimoidea</taxon>
        <taxon>Panagrolaimidae</taxon>
        <taxon>Panagrolaimus</taxon>
    </lineage>
</organism>
<protein>
    <submittedName>
        <fullName evidence="2">Fringe</fullName>
    </submittedName>
</protein>
<name>A0AC34RJH7_9BILA</name>
<sequence length="315" mass="35764">MRYLVCLIFLILIFFVLLFNPYFPSGLFQKRNNDQTSNTFPDLVIGIKTTRINHKKRAKEIVDTWFQLAPEDIFFVTDASDATLNHSTKGHLINSYCPIGHYASALVCKVNRILRLFVETNAKWSCIFDDDNFVNVPLLKETLLAMDEAQPFYLGKKSTAEPVSIYDGSKTTRPFWFGTGGAGVCLSRAAVQKMAPRLANNGFRNLSSRLGLTDDMALGFFMANVLGIELTEMKNFHSHLEELSTIPVKDLKFQPVLSGSVVGGINDNLVALPYLFDPETDPYKFRSLYCYIFRYNCPAFAEPYFFKLENAHHFP</sequence>
<dbReference type="Proteomes" id="UP000887576">
    <property type="component" value="Unplaced"/>
</dbReference>
<evidence type="ECO:0000313" key="2">
    <source>
        <dbReference type="WBParaSite" id="JU765_v2.g7429.t2"/>
    </source>
</evidence>
<accession>A0AC34RJH7</accession>
<proteinExistence type="predicted"/>
<evidence type="ECO:0000313" key="1">
    <source>
        <dbReference type="Proteomes" id="UP000887576"/>
    </source>
</evidence>